<comment type="caution">
    <text evidence="2">The sequence shown here is derived from an EMBL/GenBank/DDBJ whole genome shotgun (WGS) entry which is preliminary data.</text>
</comment>
<feature type="region of interest" description="Disordered" evidence="1">
    <location>
        <begin position="1"/>
        <end position="39"/>
    </location>
</feature>
<protein>
    <submittedName>
        <fullName evidence="2">Uncharacterized protein</fullName>
    </submittedName>
</protein>
<dbReference type="Proteomes" id="UP000314294">
    <property type="component" value="Unassembled WGS sequence"/>
</dbReference>
<evidence type="ECO:0000313" key="3">
    <source>
        <dbReference type="Proteomes" id="UP000314294"/>
    </source>
</evidence>
<keyword evidence="3" id="KW-1185">Reference proteome</keyword>
<dbReference type="AlphaFoldDB" id="A0A4Z2HWX6"/>
<name>A0A4Z2HWX6_9TELE</name>
<organism evidence="2 3">
    <name type="scientific">Liparis tanakae</name>
    <name type="common">Tanaka's snailfish</name>
    <dbReference type="NCBI Taxonomy" id="230148"/>
    <lineage>
        <taxon>Eukaryota</taxon>
        <taxon>Metazoa</taxon>
        <taxon>Chordata</taxon>
        <taxon>Craniata</taxon>
        <taxon>Vertebrata</taxon>
        <taxon>Euteleostomi</taxon>
        <taxon>Actinopterygii</taxon>
        <taxon>Neopterygii</taxon>
        <taxon>Teleostei</taxon>
        <taxon>Neoteleostei</taxon>
        <taxon>Acanthomorphata</taxon>
        <taxon>Eupercaria</taxon>
        <taxon>Perciformes</taxon>
        <taxon>Cottioidei</taxon>
        <taxon>Cottales</taxon>
        <taxon>Liparidae</taxon>
        <taxon>Liparis</taxon>
    </lineage>
</organism>
<evidence type="ECO:0000256" key="1">
    <source>
        <dbReference type="SAM" id="MobiDB-lite"/>
    </source>
</evidence>
<sequence>MRKGLIKLINPPRDTRVVVDGRSQPVAGPPGEDPQRRPDRLVPVRPLQQTVDHLAGAGDTASVKGQTACCEV</sequence>
<dbReference type="EMBL" id="SRLO01000175">
    <property type="protein sequence ID" value="TNN69493.1"/>
    <property type="molecule type" value="Genomic_DNA"/>
</dbReference>
<proteinExistence type="predicted"/>
<gene>
    <name evidence="2" type="ORF">EYF80_020327</name>
</gene>
<evidence type="ECO:0000313" key="2">
    <source>
        <dbReference type="EMBL" id="TNN69493.1"/>
    </source>
</evidence>
<accession>A0A4Z2HWX6</accession>
<reference evidence="2 3" key="1">
    <citation type="submission" date="2019-03" db="EMBL/GenBank/DDBJ databases">
        <title>First draft genome of Liparis tanakae, snailfish: a comprehensive survey of snailfish specific genes.</title>
        <authorList>
            <person name="Kim W."/>
            <person name="Song I."/>
            <person name="Jeong J.-H."/>
            <person name="Kim D."/>
            <person name="Kim S."/>
            <person name="Ryu S."/>
            <person name="Song J.Y."/>
            <person name="Lee S.K."/>
        </authorList>
    </citation>
    <scope>NUCLEOTIDE SEQUENCE [LARGE SCALE GENOMIC DNA]</scope>
    <source>
        <tissue evidence="2">Muscle</tissue>
    </source>
</reference>